<evidence type="ECO:0000256" key="5">
    <source>
        <dbReference type="ARBA" id="ARBA00022692"/>
    </source>
</evidence>
<keyword evidence="4" id="KW-1134">Transmembrane beta strand</keyword>
<reference evidence="9 10" key="1">
    <citation type="submission" date="2018-01" db="EMBL/GenBank/DDBJ databases">
        <title>Metagenomic assembled genomes from two thermal pools in the Uzon Caldera, Kamchatka, Russia.</title>
        <authorList>
            <person name="Wilkins L."/>
            <person name="Ettinger C."/>
        </authorList>
    </citation>
    <scope>NUCLEOTIDE SEQUENCE [LARGE SCALE GENOMIC DNA]</scope>
    <source>
        <strain evidence="9">ZAV-15</strain>
    </source>
</reference>
<dbReference type="Gene3D" id="1.20.1600.10">
    <property type="entry name" value="Outer membrane efflux proteins (OEP)"/>
    <property type="match status" value="1"/>
</dbReference>
<dbReference type="InterPro" id="IPR003423">
    <property type="entry name" value="OMP_efflux"/>
</dbReference>
<name>A0A2N7PJQ0_9BACT</name>
<comment type="subcellular location">
    <subcellularLocation>
        <location evidence="1">Cell outer membrane</location>
    </subcellularLocation>
</comment>
<evidence type="ECO:0000256" key="6">
    <source>
        <dbReference type="ARBA" id="ARBA00023136"/>
    </source>
</evidence>
<organism evidence="9 10">
    <name type="scientific">Caldimicrobium thiodismutans</name>
    <dbReference type="NCBI Taxonomy" id="1653476"/>
    <lineage>
        <taxon>Bacteria</taxon>
        <taxon>Pseudomonadati</taxon>
        <taxon>Thermodesulfobacteriota</taxon>
        <taxon>Thermodesulfobacteria</taxon>
        <taxon>Thermodesulfobacteriales</taxon>
        <taxon>Thermodesulfobacteriaceae</taxon>
        <taxon>Caldimicrobium</taxon>
    </lineage>
</organism>
<evidence type="ECO:0000256" key="4">
    <source>
        <dbReference type="ARBA" id="ARBA00022452"/>
    </source>
</evidence>
<dbReference type="PANTHER" id="PTHR30026">
    <property type="entry name" value="OUTER MEMBRANE PROTEIN TOLC"/>
    <property type="match status" value="1"/>
</dbReference>
<evidence type="ECO:0000256" key="1">
    <source>
        <dbReference type="ARBA" id="ARBA00004442"/>
    </source>
</evidence>
<dbReference type="GO" id="GO:1990281">
    <property type="term" value="C:efflux pump complex"/>
    <property type="evidence" value="ECO:0007669"/>
    <property type="project" value="TreeGrafter"/>
</dbReference>
<dbReference type="Pfam" id="PF02321">
    <property type="entry name" value="OEP"/>
    <property type="match status" value="2"/>
</dbReference>
<keyword evidence="6" id="KW-0472">Membrane</keyword>
<evidence type="ECO:0000313" key="9">
    <source>
        <dbReference type="EMBL" id="PMP63106.1"/>
    </source>
</evidence>
<evidence type="ECO:0000256" key="7">
    <source>
        <dbReference type="ARBA" id="ARBA00023237"/>
    </source>
</evidence>
<comment type="caution">
    <text evidence="9">The sequence shown here is derived from an EMBL/GenBank/DDBJ whole genome shotgun (WGS) entry which is preliminary data.</text>
</comment>
<keyword evidence="8" id="KW-0732">Signal</keyword>
<gene>
    <name evidence="9" type="ORF">C0197_03330</name>
</gene>
<keyword evidence="3" id="KW-0813">Transport</keyword>
<evidence type="ECO:0000256" key="8">
    <source>
        <dbReference type="SAM" id="SignalP"/>
    </source>
</evidence>
<proteinExistence type="inferred from homology"/>
<feature type="chain" id="PRO_5014679323" description="TolC family protein" evidence="8">
    <location>
        <begin position="23"/>
        <end position="423"/>
    </location>
</feature>
<sequence>MKKIGFLSIFFIFLAFSSQALAKKVLTLSEAVSLAIKANPQISSALKQREEFFYQKNIIRAEFFPKIFLNYTYQRTDLGKNLPEYNTHLFGPFLTWNIFSGFSTYYAFKEALYYLALQDENLRGKINEIALTTIKTYLDYFKEKSLLEAALSDFEDAKNILKLAKKRYEVGLSPYADVLDAEARLKEAEYKVTNYKYLSEISKAKLLILLNEDLTKIEEYELLPIEEKDLTLKALPEYIAKALKLRPEILSKEKEILAQESRLKSVRGEFFPSIDLFANYYKEDSKFFPDSNFQFQAGIKITFPLFTGFSTVSKLQKERATLEKKHFERRELELNIQHEVFSNYKIFETSRENLAASLALLAKLEEDYRIMQKKYENGLASIVDLTTVMARLSEARSKVALSKYDLIFNYYNLLKSTGEIPGL</sequence>
<dbReference type="Proteomes" id="UP000235731">
    <property type="component" value="Unassembled WGS sequence"/>
</dbReference>
<dbReference type="GO" id="GO:0015562">
    <property type="term" value="F:efflux transmembrane transporter activity"/>
    <property type="evidence" value="ECO:0007669"/>
    <property type="project" value="InterPro"/>
</dbReference>
<evidence type="ECO:0008006" key="11">
    <source>
        <dbReference type="Google" id="ProtNLM"/>
    </source>
</evidence>
<dbReference type="PANTHER" id="PTHR30026:SF20">
    <property type="entry name" value="OUTER MEMBRANE PROTEIN TOLC"/>
    <property type="match status" value="1"/>
</dbReference>
<dbReference type="EMBL" id="PNIE01000045">
    <property type="protein sequence ID" value="PMP63106.1"/>
    <property type="molecule type" value="Genomic_DNA"/>
</dbReference>
<accession>A0A2N7PJQ0</accession>
<dbReference type="SUPFAM" id="SSF56954">
    <property type="entry name" value="Outer membrane efflux proteins (OEP)"/>
    <property type="match status" value="1"/>
</dbReference>
<keyword evidence="5" id="KW-0812">Transmembrane</keyword>
<evidence type="ECO:0000256" key="3">
    <source>
        <dbReference type="ARBA" id="ARBA00022448"/>
    </source>
</evidence>
<dbReference type="InterPro" id="IPR051906">
    <property type="entry name" value="TolC-like"/>
</dbReference>
<evidence type="ECO:0000313" key="10">
    <source>
        <dbReference type="Proteomes" id="UP000235731"/>
    </source>
</evidence>
<comment type="similarity">
    <text evidence="2">Belongs to the outer membrane factor (OMF) (TC 1.B.17) family.</text>
</comment>
<protein>
    <recommendedName>
        <fullName evidence="11">TolC family protein</fullName>
    </recommendedName>
</protein>
<dbReference type="AlphaFoldDB" id="A0A2N7PJQ0"/>
<evidence type="ECO:0000256" key="2">
    <source>
        <dbReference type="ARBA" id="ARBA00007613"/>
    </source>
</evidence>
<dbReference type="GO" id="GO:0015288">
    <property type="term" value="F:porin activity"/>
    <property type="evidence" value="ECO:0007669"/>
    <property type="project" value="TreeGrafter"/>
</dbReference>
<feature type="signal peptide" evidence="8">
    <location>
        <begin position="1"/>
        <end position="22"/>
    </location>
</feature>
<keyword evidence="7" id="KW-0998">Cell outer membrane</keyword>
<dbReference type="GO" id="GO:0009279">
    <property type="term" value="C:cell outer membrane"/>
    <property type="evidence" value="ECO:0007669"/>
    <property type="project" value="UniProtKB-SubCell"/>
</dbReference>